<evidence type="ECO:0000313" key="3">
    <source>
        <dbReference type="Proteomes" id="UP000198393"/>
    </source>
</evidence>
<dbReference type="AlphaFoldDB" id="A0A239HG91"/>
<dbReference type="RefSeq" id="WP_089356047.1">
    <property type="nucleotide sequence ID" value="NZ_FZPD01000002.1"/>
</dbReference>
<dbReference type="InterPro" id="IPR011871">
    <property type="entry name" value="Fib_succ_major"/>
</dbReference>
<organism evidence="2 3">
    <name type="scientific">Ekhidna lutea</name>
    <dbReference type="NCBI Taxonomy" id="447679"/>
    <lineage>
        <taxon>Bacteria</taxon>
        <taxon>Pseudomonadati</taxon>
        <taxon>Bacteroidota</taxon>
        <taxon>Cytophagia</taxon>
        <taxon>Cytophagales</taxon>
        <taxon>Reichenbachiellaceae</taxon>
        <taxon>Ekhidna</taxon>
    </lineage>
</organism>
<dbReference type="NCBIfam" id="TIGR02145">
    <property type="entry name" value="Fib_succ_major"/>
    <property type="match status" value="1"/>
</dbReference>
<name>A0A239HG91_EKHLU</name>
<protein>
    <submittedName>
        <fullName evidence="2">Major paralogous domain-containing protein</fullName>
    </submittedName>
</protein>
<gene>
    <name evidence="2" type="ORF">SAMN05421640_1302</name>
</gene>
<keyword evidence="1" id="KW-0732">Signal</keyword>
<dbReference type="OrthoDB" id="9805760at2"/>
<evidence type="ECO:0000313" key="2">
    <source>
        <dbReference type="EMBL" id="SNS80446.1"/>
    </source>
</evidence>
<feature type="chain" id="PRO_5012172941" evidence="1">
    <location>
        <begin position="25"/>
        <end position="219"/>
    </location>
</feature>
<proteinExistence type="predicted"/>
<keyword evidence="3" id="KW-1185">Reference proteome</keyword>
<evidence type="ECO:0000256" key="1">
    <source>
        <dbReference type="SAM" id="SignalP"/>
    </source>
</evidence>
<dbReference type="EMBL" id="FZPD01000002">
    <property type="protein sequence ID" value="SNS80446.1"/>
    <property type="molecule type" value="Genomic_DNA"/>
</dbReference>
<accession>A0A239HG91</accession>
<dbReference type="Proteomes" id="UP000198393">
    <property type="component" value="Unassembled WGS sequence"/>
</dbReference>
<feature type="signal peptide" evidence="1">
    <location>
        <begin position="1"/>
        <end position="24"/>
    </location>
</feature>
<sequence length="219" mass="25823">MMGALKFTSVVAFFCLQVSFHAFSQSESTITDERDGQVYRIKSINGTTWMLDNLNYHSQLSLAADSSKNHAPPGRFYHLNELDSVCPPKWIVSRKEDWLTYFEYIVDNLGDSTIKITENKMDEIVEIDYWGKIDIFNLINPLEINHTAWVEGGQWFDSKMMEPPSAHFWVLEPQRDEPERTHVHFDGDIRIRIHRHKHHLKPNQEKKLRRFMVRCVKCE</sequence>
<reference evidence="2 3" key="1">
    <citation type="submission" date="2017-06" db="EMBL/GenBank/DDBJ databases">
        <authorList>
            <person name="Kim H.J."/>
            <person name="Triplett B.A."/>
        </authorList>
    </citation>
    <scope>NUCLEOTIDE SEQUENCE [LARGE SCALE GENOMIC DNA]</scope>
    <source>
        <strain evidence="2 3">DSM 19307</strain>
    </source>
</reference>